<protein>
    <submittedName>
        <fullName evidence="2">Polymer-forming cytoskeletal</fullName>
    </submittedName>
</protein>
<name>A0A151AKF7_9CLOT</name>
<dbReference type="PANTHER" id="PTHR35024">
    <property type="entry name" value="HYPOTHETICAL CYTOSOLIC PROTEIN"/>
    <property type="match status" value="1"/>
</dbReference>
<dbReference type="InterPro" id="IPR007607">
    <property type="entry name" value="BacA/B"/>
</dbReference>
<accession>A0A151AKF7</accession>
<evidence type="ECO:0000313" key="3">
    <source>
        <dbReference type="Proteomes" id="UP000075374"/>
    </source>
</evidence>
<comment type="similarity">
    <text evidence="1">Belongs to the bactofilin family.</text>
</comment>
<evidence type="ECO:0000313" key="2">
    <source>
        <dbReference type="EMBL" id="KYH28065.1"/>
    </source>
</evidence>
<proteinExistence type="inferred from homology"/>
<dbReference type="STRING" id="1121305.CLCOL_23360"/>
<organism evidence="2 3">
    <name type="scientific">Clostridium colicanis DSM 13634</name>
    <dbReference type="NCBI Taxonomy" id="1121305"/>
    <lineage>
        <taxon>Bacteria</taxon>
        <taxon>Bacillati</taxon>
        <taxon>Bacillota</taxon>
        <taxon>Clostridia</taxon>
        <taxon>Eubacteriales</taxon>
        <taxon>Clostridiaceae</taxon>
        <taxon>Clostridium</taxon>
    </lineage>
</organism>
<dbReference type="PANTHER" id="PTHR35024:SF4">
    <property type="entry name" value="POLYMER-FORMING CYTOSKELETAL PROTEIN"/>
    <property type="match status" value="1"/>
</dbReference>
<dbReference type="PATRIC" id="fig|1121305.3.peg.2338"/>
<dbReference type="RefSeq" id="WP_082787916.1">
    <property type="nucleotide sequence ID" value="NZ_LTBB01000014.1"/>
</dbReference>
<evidence type="ECO:0000256" key="1">
    <source>
        <dbReference type="ARBA" id="ARBA00044755"/>
    </source>
</evidence>
<reference evidence="2 3" key="1">
    <citation type="submission" date="2016-02" db="EMBL/GenBank/DDBJ databases">
        <title>Genome sequence of Clostridium colicanis DSM 13634.</title>
        <authorList>
            <person name="Poehlein A."/>
            <person name="Daniel R."/>
        </authorList>
    </citation>
    <scope>NUCLEOTIDE SEQUENCE [LARGE SCALE GENOMIC DNA]</scope>
    <source>
        <strain evidence="2 3">DSM 13634</strain>
    </source>
</reference>
<keyword evidence="3" id="KW-1185">Reference proteome</keyword>
<dbReference type="AlphaFoldDB" id="A0A151AKF7"/>
<gene>
    <name evidence="2" type="ORF">CLCOL_23360</name>
</gene>
<sequence>MAFYSKKDKQSDVMQDKSVGTVIGTDTEMKGSINSSGIIRVDGKYEGDICTKTDVIIGESGQVIGNISANVVSISGKVEGNINADSLLEIHSTGTLIGDILVKNICIHEGAMFRGKSTMITDIPHCDSEKEMVNEEQLEGQEVKCLLE</sequence>
<dbReference type="Proteomes" id="UP000075374">
    <property type="component" value="Unassembled WGS sequence"/>
</dbReference>
<comment type="caution">
    <text evidence="2">The sequence shown here is derived from an EMBL/GenBank/DDBJ whole genome shotgun (WGS) entry which is preliminary data.</text>
</comment>
<dbReference type="EMBL" id="LTBB01000014">
    <property type="protein sequence ID" value="KYH28065.1"/>
    <property type="molecule type" value="Genomic_DNA"/>
</dbReference>
<dbReference type="Pfam" id="PF04519">
    <property type="entry name" value="Bactofilin"/>
    <property type="match status" value="1"/>
</dbReference>